<sequence>MRTCDSICSVPVLVRYHMVYLIAILTDPDVGDVTSCIVIMMSDACHLGHSITLLLSLFQYILPLSMSRHHMFISAEI</sequence>
<accession>A0AAD4QJ50</accession>
<name>A0AAD4QJ50_9AGAM</name>
<keyword evidence="1" id="KW-0472">Membrane</keyword>
<dbReference type="AlphaFoldDB" id="A0AAD4QJ50"/>
<proteinExistence type="predicted"/>
<gene>
    <name evidence="2" type="ORF">B0F90DRAFT_1778939</name>
</gene>
<keyword evidence="1" id="KW-0812">Transmembrane</keyword>
<keyword evidence="1" id="KW-1133">Transmembrane helix</keyword>
<keyword evidence="3" id="KW-1185">Reference proteome</keyword>
<evidence type="ECO:0000256" key="1">
    <source>
        <dbReference type="SAM" id="Phobius"/>
    </source>
</evidence>
<dbReference type="Proteomes" id="UP001203297">
    <property type="component" value="Unassembled WGS sequence"/>
</dbReference>
<evidence type="ECO:0000313" key="2">
    <source>
        <dbReference type="EMBL" id="KAI0291209.1"/>
    </source>
</evidence>
<feature type="transmembrane region" description="Helical" evidence="1">
    <location>
        <begin position="7"/>
        <end position="25"/>
    </location>
</feature>
<reference evidence="2" key="1">
    <citation type="journal article" date="2022" name="New Phytol.">
        <title>Evolutionary transition to the ectomycorrhizal habit in the genomes of a hyperdiverse lineage of mushroom-forming fungi.</title>
        <authorList>
            <person name="Looney B."/>
            <person name="Miyauchi S."/>
            <person name="Morin E."/>
            <person name="Drula E."/>
            <person name="Courty P.E."/>
            <person name="Kohler A."/>
            <person name="Kuo A."/>
            <person name="LaButti K."/>
            <person name="Pangilinan J."/>
            <person name="Lipzen A."/>
            <person name="Riley R."/>
            <person name="Andreopoulos W."/>
            <person name="He G."/>
            <person name="Johnson J."/>
            <person name="Nolan M."/>
            <person name="Tritt A."/>
            <person name="Barry K.W."/>
            <person name="Grigoriev I.V."/>
            <person name="Nagy L.G."/>
            <person name="Hibbett D."/>
            <person name="Henrissat B."/>
            <person name="Matheny P.B."/>
            <person name="Labbe J."/>
            <person name="Martin F.M."/>
        </authorList>
    </citation>
    <scope>NUCLEOTIDE SEQUENCE</scope>
    <source>
        <strain evidence="2">BPL690</strain>
    </source>
</reference>
<dbReference type="EMBL" id="WTXG01000170">
    <property type="protein sequence ID" value="KAI0291209.1"/>
    <property type="molecule type" value="Genomic_DNA"/>
</dbReference>
<protein>
    <submittedName>
        <fullName evidence="2">Uncharacterized protein</fullName>
    </submittedName>
</protein>
<organism evidence="2 3">
    <name type="scientific">Multifurca ochricompacta</name>
    <dbReference type="NCBI Taxonomy" id="376703"/>
    <lineage>
        <taxon>Eukaryota</taxon>
        <taxon>Fungi</taxon>
        <taxon>Dikarya</taxon>
        <taxon>Basidiomycota</taxon>
        <taxon>Agaricomycotina</taxon>
        <taxon>Agaricomycetes</taxon>
        <taxon>Russulales</taxon>
        <taxon>Russulaceae</taxon>
        <taxon>Multifurca</taxon>
    </lineage>
</organism>
<feature type="transmembrane region" description="Helical" evidence="1">
    <location>
        <begin position="37"/>
        <end position="62"/>
    </location>
</feature>
<comment type="caution">
    <text evidence="2">The sequence shown here is derived from an EMBL/GenBank/DDBJ whole genome shotgun (WGS) entry which is preliminary data.</text>
</comment>
<evidence type="ECO:0000313" key="3">
    <source>
        <dbReference type="Proteomes" id="UP001203297"/>
    </source>
</evidence>